<feature type="domain" description="Large ribosomal subunit protein uL15/eL18" evidence="7">
    <location>
        <begin position="82"/>
        <end position="149"/>
    </location>
</feature>
<accession>U2LJ16</accession>
<keyword evidence="3 4" id="KW-0687">Ribonucleoprotein</keyword>
<dbReference type="InterPro" id="IPR001196">
    <property type="entry name" value="Ribosomal_uL15_CS"/>
</dbReference>
<comment type="function">
    <text evidence="4">Binds to the 23S rRNA.</text>
</comment>
<dbReference type="GO" id="GO:0003735">
    <property type="term" value="F:structural constituent of ribosome"/>
    <property type="evidence" value="ECO:0007669"/>
    <property type="project" value="InterPro"/>
</dbReference>
<evidence type="ECO:0000313" key="9">
    <source>
        <dbReference type="EMBL" id="ERK04438.1"/>
    </source>
</evidence>
<dbReference type="InterPro" id="IPR021131">
    <property type="entry name" value="Ribosomal_uL15/eL18"/>
</dbReference>
<dbReference type="InterPro" id="IPR005749">
    <property type="entry name" value="Ribosomal_uL15_bac-type"/>
</dbReference>
<dbReference type="AlphaFoldDB" id="U2LJ16"/>
<feature type="region of interest" description="Disordered" evidence="6">
    <location>
        <begin position="160"/>
        <end position="184"/>
    </location>
</feature>
<dbReference type="EMBL" id="AUZJ01000058">
    <property type="protein sequence ID" value="ERF59806.1"/>
    <property type="molecule type" value="Genomic_DNA"/>
</dbReference>
<evidence type="ECO:0000256" key="3">
    <source>
        <dbReference type="ARBA" id="ARBA00023274"/>
    </source>
</evidence>
<dbReference type="EMBL" id="AVQI01000022">
    <property type="protein sequence ID" value="ERK04438.1"/>
    <property type="molecule type" value="Genomic_DNA"/>
</dbReference>
<evidence type="ECO:0000313" key="8">
    <source>
        <dbReference type="EMBL" id="ERF59806.1"/>
    </source>
</evidence>
<evidence type="ECO:0000256" key="4">
    <source>
        <dbReference type="HAMAP-Rule" id="MF_01341"/>
    </source>
</evidence>
<dbReference type="GO" id="GO:0006412">
    <property type="term" value="P:translation"/>
    <property type="evidence" value="ECO:0007669"/>
    <property type="project" value="UniProtKB-UniRule"/>
</dbReference>
<evidence type="ECO:0000313" key="10">
    <source>
        <dbReference type="Proteomes" id="UP000016412"/>
    </source>
</evidence>
<dbReference type="Proteomes" id="UP000016412">
    <property type="component" value="Unassembled WGS sequence"/>
</dbReference>
<evidence type="ECO:0000256" key="1">
    <source>
        <dbReference type="ARBA" id="ARBA00007320"/>
    </source>
</evidence>
<organism evidence="8 10">
    <name type="scientific">Treponema socranskii subsp. socranskii VPI DR56BR1116 = ATCC 35536</name>
    <dbReference type="NCBI Taxonomy" id="1125725"/>
    <lineage>
        <taxon>Bacteria</taxon>
        <taxon>Pseudomonadati</taxon>
        <taxon>Spirochaetota</taxon>
        <taxon>Spirochaetia</taxon>
        <taxon>Spirochaetales</taxon>
        <taxon>Treponemataceae</taxon>
        <taxon>Treponema</taxon>
    </lineage>
</organism>
<dbReference type="PANTHER" id="PTHR12934:SF11">
    <property type="entry name" value="LARGE RIBOSOMAL SUBUNIT PROTEIN UL15M"/>
    <property type="match status" value="1"/>
</dbReference>
<dbReference type="Gene3D" id="3.100.10.10">
    <property type="match status" value="1"/>
</dbReference>
<dbReference type="PANTHER" id="PTHR12934">
    <property type="entry name" value="50S RIBOSOMAL PROTEIN L15"/>
    <property type="match status" value="1"/>
</dbReference>
<evidence type="ECO:0000256" key="6">
    <source>
        <dbReference type="SAM" id="MobiDB-lite"/>
    </source>
</evidence>
<dbReference type="HAMAP" id="MF_01341">
    <property type="entry name" value="Ribosomal_uL15"/>
    <property type="match status" value="1"/>
</dbReference>
<proteinExistence type="inferred from homology"/>
<dbReference type="GO" id="GO:0019843">
    <property type="term" value="F:rRNA binding"/>
    <property type="evidence" value="ECO:0007669"/>
    <property type="project" value="UniProtKB-UniRule"/>
</dbReference>
<gene>
    <name evidence="4 8" type="primary">rplO</name>
    <name evidence="9" type="ORF">HMPREF0860_1707</name>
    <name evidence="8" type="ORF">HMPREF1325_0941</name>
</gene>
<feature type="compositionally biased region" description="Basic and acidic residues" evidence="6">
    <location>
        <begin position="166"/>
        <end position="184"/>
    </location>
</feature>
<dbReference type="SUPFAM" id="SSF52080">
    <property type="entry name" value="Ribosomal proteins L15p and L18e"/>
    <property type="match status" value="1"/>
</dbReference>
<protein>
    <recommendedName>
        <fullName evidence="4">Large ribosomal subunit protein uL15</fullName>
    </recommendedName>
</protein>
<sequence length="184" mass="19454">MSDYNPVLHAPEGANKKPKRVGRGSSSGLGTTAGKGNKGQQSRSGGGNPYVGFEGGQMPLYRRVAQRGFSNARFKEDVLYFNVSDLEAKFADGESVDRASLVAKGLVPSKRNAKIKILGDGEVTKKFSVTVDKISASAKEKIEKAGGTVQAAVGQNRKARNAAYAKARDAKKEAAPKPAGDKKK</sequence>
<keyword evidence="4" id="KW-0694">RNA-binding</keyword>
<name>U2LJ16_TRESO</name>
<dbReference type="RefSeq" id="WP_021331283.1">
    <property type="nucleotide sequence ID" value="NZ_AUZJ01000058.1"/>
</dbReference>
<keyword evidence="2 4" id="KW-0689">Ribosomal protein</keyword>
<dbReference type="PROSITE" id="PS00475">
    <property type="entry name" value="RIBOSOMAL_L15"/>
    <property type="match status" value="1"/>
</dbReference>
<feature type="compositionally biased region" description="Gly residues" evidence="6">
    <location>
        <begin position="25"/>
        <end position="37"/>
    </location>
</feature>
<keyword evidence="4" id="KW-0699">rRNA-binding</keyword>
<keyword evidence="11" id="KW-1185">Reference proteome</keyword>
<dbReference type="InterPro" id="IPR036227">
    <property type="entry name" value="Ribosomal_uL15/eL18_sf"/>
</dbReference>
<comment type="subunit">
    <text evidence="4">Part of the 50S ribosomal subunit.</text>
</comment>
<evidence type="ECO:0000259" key="7">
    <source>
        <dbReference type="Pfam" id="PF00828"/>
    </source>
</evidence>
<dbReference type="NCBIfam" id="TIGR01071">
    <property type="entry name" value="rplO_bact"/>
    <property type="match status" value="1"/>
</dbReference>
<dbReference type="eggNOG" id="COG0200">
    <property type="taxonomic scope" value="Bacteria"/>
</dbReference>
<comment type="caution">
    <text evidence="8">The sequence shown here is derived from an EMBL/GenBank/DDBJ whole genome shotgun (WGS) entry which is preliminary data.</text>
</comment>
<dbReference type="Pfam" id="PF00828">
    <property type="entry name" value="Ribosomal_L27A"/>
    <property type="match status" value="1"/>
</dbReference>
<comment type="similarity">
    <text evidence="1 4 5">Belongs to the universal ribosomal protein uL15 family.</text>
</comment>
<dbReference type="InterPro" id="IPR030878">
    <property type="entry name" value="Ribosomal_uL15"/>
</dbReference>
<dbReference type="STRING" id="1125725.HMPREF1325_0941"/>
<dbReference type="OrthoDB" id="9810293at2"/>
<dbReference type="GO" id="GO:0022625">
    <property type="term" value="C:cytosolic large ribosomal subunit"/>
    <property type="evidence" value="ECO:0007669"/>
    <property type="project" value="TreeGrafter"/>
</dbReference>
<dbReference type="Proteomes" id="UP000016646">
    <property type="component" value="Unassembled WGS sequence"/>
</dbReference>
<evidence type="ECO:0000256" key="5">
    <source>
        <dbReference type="RuleBase" id="RU003888"/>
    </source>
</evidence>
<evidence type="ECO:0000313" key="11">
    <source>
        <dbReference type="Proteomes" id="UP000016646"/>
    </source>
</evidence>
<dbReference type="PATRIC" id="fig|1125725.3.peg.2262"/>
<evidence type="ECO:0000256" key="2">
    <source>
        <dbReference type="ARBA" id="ARBA00022980"/>
    </source>
</evidence>
<feature type="region of interest" description="Disordered" evidence="6">
    <location>
        <begin position="1"/>
        <end position="52"/>
    </location>
</feature>
<reference evidence="10 11" key="1">
    <citation type="submission" date="2013-08" db="EMBL/GenBank/DDBJ databases">
        <authorList>
            <person name="Durkin A.S."/>
            <person name="Haft D.R."/>
            <person name="McCorrison J."/>
            <person name="Torralba M."/>
            <person name="Gillis M."/>
            <person name="Haft D.H."/>
            <person name="Methe B."/>
            <person name="Sutton G."/>
            <person name="Nelson K.E."/>
        </authorList>
    </citation>
    <scope>NUCLEOTIDE SEQUENCE [LARGE SCALE GENOMIC DNA]</scope>
    <source>
        <strain evidence="9 11">ATCC 35536</strain>
        <strain evidence="8 10">VPI DR56BR1116</strain>
    </source>
</reference>